<sequence>MTKSDKQSFTAWVRAIQDLGQLLENGAVWEYAGCVRDDESRSWYFEKKFINYVNEICQCPRGTSIAKAVQQLGIPSWLVEIRHNASHVHVPPIRTLRRAFHFCRQWIWEHFWTRQPYEALRSAGAVNTSKEIVAAEASIRDQKIFNAIASYALLRNKDASDSISNKSALTELMRYVMQQPFDFIRVFVGDGCLIMTESQLNFAGYSVEQGWSVPVALQFYWKPVFVIIYEGKVVNELIINLLSRLSLNENPPHVELQLVAWTKFFLEPCIEDTNDLITLSDWSRILHKLVASTGYFDVTLVESVMAKLPNISEKRRRQVRRIMRISLSESLSAIDDSMSVRTLADLQRLIRKDRGTVSTTGDVSTQSHFVLCEPEEWCSVPLGLLPFKSVDNFSLIMDDDYMDCQRNGQQLDDLHTIVEDE</sequence>
<name>A0AAD5MQB7_PARTN</name>
<protein>
    <submittedName>
        <fullName evidence="1">Uncharacterized protein</fullName>
    </submittedName>
</protein>
<dbReference type="GO" id="GO:0000470">
    <property type="term" value="P:maturation of LSU-rRNA"/>
    <property type="evidence" value="ECO:0007669"/>
    <property type="project" value="TreeGrafter"/>
</dbReference>
<dbReference type="GO" id="GO:0004519">
    <property type="term" value="F:endonuclease activity"/>
    <property type="evidence" value="ECO:0007669"/>
    <property type="project" value="InterPro"/>
</dbReference>
<dbReference type="GO" id="GO:0000460">
    <property type="term" value="P:maturation of 5.8S rRNA"/>
    <property type="evidence" value="ECO:0007669"/>
    <property type="project" value="TreeGrafter"/>
</dbReference>
<organism evidence="1 2">
    <name type="scientific">Parelaphostrongylus tenuis</name>
    <name type="common">Meningeal worm</name>
    <dbReference type="NCBI Taxonomy" id="148309"/>
    <lineage>
        <taxon>Eukaryota</taxon>
        <taxon>Metazoa</taxon>
        <taxon>Ecdysozoa</taxon>
        <taxon>Nematoda</taxon>
        <taxon>Chromadorea</taxon>
        <taxon>Rhabditida</taxon>
        <taxon>Rhabditina</taxon>
        <taxon>Rhabditomorpha</taxon>
        <taxon>Strongyloidea</taxon>
        <taxon>Metastrongylidae</taxon>
        <taxon>Parelaphostrongylus</taxon>
    </lineage>
</organism>
<evidence type="ECO:0000313" key="2">
    <source>
        <dbReference type="Proteomes" id="UP001196413"/>
    </source>
</evidence>
<dbReference type="EMBL" id="JAHQIW010001549">
    <property type="protein sequence ID" value="KAJ1352822.1"/>
    <property type="molecule type" value="Genomic_DNA"/>
</dbReference>
<dbReference type="PANTHER" id="PTHR15002">
    <property type="entry name" value="RIBOSOMAL BIOGENESIS PROTEIN LAS1L"/>
    <property type="match status" value="1"/>
</dbReference>
<dbReference type="AlphaFoldDB" id="A0AAD5MQB7"/>
<dbReference type="GO" id="GO:0090730">
    <property type="term" value="C:Las1 complex"/>
    <property type="evidence" value="ECO:0007669"/>
    <property type="project" value="InterPro"/>
</dbReference>
<comment type="caution">
    <text evidence="1">The sequence shown here is derived from an EMBL/GenBank/DDBJ whole genome shotgun (WGS) entry which is preliminary data.</text>
</comment>
<keyword evidence="2" id="KW-1185">Reference proteome</keyword>
<reference evidence="1" key="1">
    <citation type="submission" date="2021-06" db="EMBL/GenBank/DDBJ databases">
        <title>Parelaphostrongylus tenuis whole genome reference sequence.</title>
        <authorList>
            <person name="Garwood T.J."/>
            <person name="Larsen P.A."/>
            <person name="Fountain-Jones N.M."/>
            <person name="Garbe J.R."/>
            <person name="Macchietto M.G."/>
            <person name="Kania S.A."/>
            <person name="Gerhold R.W."/>
            <person name="Richards J.E."/>
            <person name="Wolf T.M."/>
        </authorList>
    </citation>
    <scope>NUCLEOTIDE SEQUENCE</scope>
    <source>
        <strain evidence="1">MNPRO001-30</strain>
        <tissue evidence="1">Meninges</tissue>
    </source>
</reference>
<dbReference type="Proteomes" id="UP001196413">
    <property type="component" value="Unassembled WGS sequence"/>
</dbReference>
<dbReference type="Pfam" id="PF04031">
    <property type="entry name" value="Las1"/>
    <property type="match status" value="1"/>
</dbReference>
<dbReference type="InterPro" id="IPR007174">
    <property type="entry name" value="Las1"/>
</dbReference>
<gene>
    <name evidence="1" type="ORF">KIN20_009241</name>
</gene>
<dbReference type="GO" id="GO:0030687">
    <property type="term" value="C:preribosome, large subunit precursor"/>
    <property type="evidence" value="ECO:0007669"/>
    <property type="project" value="TreeGrafter"/>
</dbReference>
<accession>A0AAD5MQB7</accession>
<evidence type="ECO:0000313" key="1">
    <source>
        <dbReference type="EMBL" id="KAJ1352822.1"/>
    </source>
</evidence>
<dbReference type="PANTHER" id="PTHR15002:SF0">
    <property type="entry name" value="RIBOSOMAL BIOGENESIS PROTEIN LAS1L"/>
    <property type="match status" value="1"/>
</dbReference>
<proteinExistence type="predicted"/>